<dbReference type="PANTHER" id="PTHR13068">
    <property type="entry name" value="CGI-12 PROTEIN-RELATED"/>
    <property type="match status" value="1"/>
</dbReference>
<dbReference type="Pfam" id="PF02536">
    <property type="entry name" value="mTERF"/>
    <property type="match status" value="1"/>
</dbReference>
<keyword evidence="2" id="KW-0806">Transcription termination</keyword>
<keyword evidence="3" id="KW-0809">Transit peptide</keyword>
<sequence length="490" mass="55332">MVPKGTLERELLKKTWVCERKEKVSLSVREKEWREASSSESLRFSAFSKREKKEKVCFRHQESDIASGTPPHRGRLLEYGFCYNLPGEAVSGEGTLGPSSGIIVPLPSKIFNQMFRLLLVRTRFRLWFPDAGTRRLLHHEPKFKTLIPSSSSSDPNFTVSFLRSSCGLSPSVAIAAAAKTNFKFSTNAESVLRLLRNYGFTKSQITVIASKQPFLFTFNAEKCIKPKIDLFVTAGFTATALTNLLSKYPFILKSSLERKLSPNLRLLMTILSGNRQAAASSIARSAWILLLDPNKRVLPNLETLRKYGVSDANIARLFTWCPRAITLEPGRFSRSVALVEEMGLKPSKCMFVIGINVVSGLTVATWERKMKLYGSLGWSQEETISAFKRSPFCMLLSEEKIRKVMGFFMKNLKWEPCRLASLPIVLSLSLENRIIPRYTVFNILTTRGLPNTKLSFSTLLLMSKSDFLEKCIDKYSDVVPELLEAYKVKS</sequence>
<accession>A0AAV7H865</accession>
<dbReference type="SMART" id="SM00733">
    <property type="entry name" value="Mterf"/>
    <property type="match status" value="6"/>
</dbReference>
<evidence type="ECO:0000313" key="4">
    <source>
        <dbReference type="EMBL" id="KAH0464647.1"/>
    </source>
</evidence>
<dbReference type="InterPro" id="IPR038538">
    <property type="entry name" value="MTERF_sf"/>
</dbReference>
<evidence type="ECO:0000256" key="1">
    <source>
        <dbReference type="ARBA" id="ARBA00007692"/>
    </source>
</evidence>
<evidence type="ECO:0000313" key="5">
    <source>
        <dbReference type="Proteomes" id="UP000775213"/>
    </source>
</evidence>
<dbReference type="PANTHER" id="PTHR13068:SF236">
    <property type="entry name" value="OS02G0749800 PROTEIN"/>
    <property type="match status" value="1"/>
</dbReference>
<keyword evidence="2" id="KW-0805">Transcription regulation</keyword>
<comment type="caution">
    <text evidence="4">The sequence shown here is derived from an EMBL/GenBank/DDBJ whole genome shotgun (WGS) entry which is preliminary data.</text>
</comment>
<dbReference type="GO" id="GO:0006353">
    <property type="term" value="P:DNA-templated transcription termination"/>
    <property type="evidence" value="ECO:0007669"/>
    <property type="project" value="UniProtKB-KW"/>
</dbReference>
<evidence type="ECO:0000256" key="3">
    <source>
        <dbReference type="ARBA" id="ARBA00022946"/>
    </source>
</evidence>
<reference evidence="4 5" key="1">
    <citation type="journal article" date="2021" name="Hortic Res">
        <title>Chromosome-scale assembly of the Dendrobium chrysotoxum genome enhances the understanding of orchid evolution.</title>
        <authorList>
            <person name="Zhang Y."/>
            <person name="Zhang G.Q."/>
            <person name="Zhang D."/>
            <person name="Liu X.D."/>
            <person name="Xu X.Y."/>
            <person name="Sun W.H."/>
            <person name="Yu X."/>
            <person name="Zhu X."/>
            <person name="Wang Z.W."/>
            <person name="Zhao X."/>
            <person name="Zhong W.Y."/>
            <person name="Chen H."/>
            <person name="Yin W.L."/>
            <person name="Huang T."/>
            <person name="Niu S.C."/>
            <person name="Liu Z.J."/>
        </authorList>
    </citation>
    <scope>NUCLEOTIDE SEQUENCE [LARGE SCALE GENOMIC DNA]</scope>
    <source>
        <strain evidence="4">Lindl</strain>
    </source>
</reference>
<evidence type="ECO:0000256" key="2">
    <source>
        <dbReference type="ARBA" id="ARBA00022472"/>
    </source>
</evidence>
<protein>
    <submittedName>
        <fullName evidence="4">Uncharacterized protein</fullName>
    </submittedName>
</protein>
<organism evidence="4 5">
    <name type="scientific">Dendrobium chrysotoxum</name>
    <name type="common">Orchid</name>
    <dbReference type="NCBI Taxonomy" id="161865"/>
    <lineage>
        <taxon>Eukaryota</taxon>
        <taxon>Viridiplantae</taxon>
        <taxon>Streptophyta</taxon>
        <taxon>Embryophyta</taxon>
        <taxon>Tracheophyta</taxon>
        <taxon>Spermatophyta</taxon>
        <taxon>Magnoliopsida</taxon>
        <taxon>Liliopsida</taxon>
        <taxon>Asparagales</taxon>
        <taxon>Orchidaceae</taxon>
        <taxon>Epidendroideae</taxon>
        <taxon>Malaxideae</taxon>
        <taxon>Dendrobiinae</taxon>
        <taxon>Dendrobium</taxon>
    </lineage>
</organism>
<dbReference type="InterPro" id="IPR003690">
    <property type="entry name" value="MTERF"/>
</dbReference>
<dbReference type="AlphaFoldDB" id="A0AAV7H865"/>
<keyword evidence="5" id="KW-1185">Reference proteome</keyword>
<dbReference type="Proteomes" id="UP000775213">
    <property type="component" value="Unassembled WGS sequence"/>
</dbReference>
<name>A0AAV7H865_DENCH</name>
<keyword evidence="2" id="KW-0804">Transcription</keyword>
<gene>
    <name evidence="4" type="ORF">IEQ34_007433</name>
</gene>
<proteinExistence type="inferred from homology"/>
<dbReference type="FunFam" id="1.25.70.10:FF:000001">
    <property type="entry name" value="Mitochondrial transcription termination factor-like"/>
    <property type="match status" value="1"/>
</dbReference>
<dbReference type="Gene3D" id="1.25.70.10">
    <property type="entry name" value="Transcription termination factor 3, mitochondrial"/>
    <property type="match status" value="1"/>
</dbReference>
<dbReference type="EMBL" id="JAGFBR010000007">
    <property type="protein sequence ID" value="KAH0464647.1"/>
    <property type="molecule type" value="Genomic_DNA"/>
</dbReference>
<comment type="similarity">
    <text evidence="1">Belongs to the mTERF family.</text>
</comment>
<dbReference type="GO" id="GO:0003676">
    <property type="term" value="F:nucleic acid binding"/>
    <property type="evidence" value="ECO:0007669"/>
    <property type="project" value="InterPro"/>
</dbReference>